<evidence type="ECO:0000256" key="6">
    <source>
        <dbReference type="ARBA" id="ARBA00023170"/>
    </source>
</evidence>
<dbReference type="Gene3D" id="1.20.1070.10">
    <property type="entry name" value="Rhodopsin 7-helix transmembrane proteins"/>
    <property type="match status" value="1"/>
</dbReference>
<keyword evidence="5 8" id="KW-0472">Membrane</keyword>
<dbReference type="STRING" id="6526.A0A2C9KMW8"/>
<evidence type="ECO:0000256" key="5">
    <source>
        <dbReference type="ARBA" id="ARBA00023136"/>
    </source>
</evidence>
<dbReference type="PANTHER" id="PTHR45695">
    <property type="entry name" value="LEUCOKININ RECEPTOR-RELATED"/>
    <property type="match status" value="1"/>
</dbReference>
<dbReference type="PANTHER" id="PTHR45695:SF9">
    <property type="entry name" value="LEUCOKININ RECEPTOR"/>
    <property type="match status" value="1"/>
</dbReference>
<evidence type="ECO:0000313" key="10">
    <source>
        <dbReference type="EnsemblMetazoa" id="BGLB021535-PA"/>
    </source>
</evidence>
<dbReference type="InterPro" id="IPR000276">
    <property type="entry name" value="GPCR_Rhodpsn"/>
</dbReference>
<dbReference type="AlphaFoldDB" id="A0A2C9KMW8"/>
<evidence type="ECO:0000256" key="8">
    <source>
        <dbReference type="SAM" id="Phobius"/>
    </source>
</evidence>
<evidence type="ECO:0000256" key="7">
    <source>
        <dbReference type="ARBA" id="ARBA00023224"/>
    </source>
</evidence>
<dbReference type="Pfam" id="PF00001">
    <property type="entry name" value="7tm_1"/>
    <property type="match status" value="1"/>
</dbReference>
<dbReference type="GO" id="GO:0005886">
    <property type="term" value="C:plasma membrane"/>
    <property type="evidence" value="ECO:0007669"/>
    <property type="project" value="TreeGrafter"/>
</dbReference>
<dbReference type="SUPFAM" id="SSF81321">
    <property type="entry name" value="Family A G protein-coupled receptor-like"/>
    <property type="match status" value="1"/>
</dbReference>
<evidence type="ECO:0000256" key="4">
    <source>
        <dbReference type="ARBA" id="ARBA00023040"/>
    </source>
</evidence>
<evidence type="ECO:0000313" key="11">
    <source>
        <dbReference type="Proteomes" id="UP000076420"/>
    </source>
</evidence>
<accession>A0A2C9KMW8</accession>
<comment type="subcellular location">
    <subcellularLocation>
        <location evidence="1">Membrane</location>
        <topology evidence="1">Multi-pass membrane protein</topology>
    </subcellularLocation>
</comment>
<name>A0A2C9KMW8_BIOGL</name>
<evidence type="ECO:0000256" key="3">
    <source>
        <dbReference type="ARBA" id="ARBA00022989"/>
    </source>
</evidence>
<feature type="transmembrane region" description="Helical" evidence="8">
    <location>
        <begin position="50"/>
        <end position="76"/>
    </location>
</feature>
<reference evidence="10" key="1">
    <citation type="submission" date="2020-05" db="UniProtKB">
        <authorList>
            <consortium name="EnsemblMetazoa"/>
        </authorList>
    </citation>
    <scope>IDENTIFICATION</scope>
    <source>
        <strain evidence="10">BB02</strain>
    </source>
</reference>
<dbReference type="VEuPathDB" id="VectorBase:BGLAX_048489"/>
<feature type="domain" description="G-protein coupled receptors family 1 profile" evidence="9">
    <location>
        <begin position="68"/>
        <end position="139"/>
    </location>
</feature>
<gene>
    <name evidence="10" type="primary">106067798</name>
</gene>
<dbReference type="KEGG" id="bgt:106067798"/>
<organism evidence="10 11">
    <name type="scientific">Biomphalaria glabrata</name>
    <name type="common">Bloodfluke planorb</name>
    <name type="synonym">Freshwater snail</name>
    <dbReference type="NCBI Taxonomy" id="6526"/>
    <lineage>
        <taxon>Eukaryota</taxon>
        <taxon>Metazoa</taxon>
        <taxon>Spiralia</taxon>
        <taxon>Lophotrochozoa</taxon>
        <taxon>Mollusca</taxon>
        <taxon>Gastropoda</taxon>
        <taxon>Heterobranchia</taxon>
        <taxon>Euthyneura</taxon>
        <taxon>Panpulmonata</taxon>
        <taxon>Hygrophila</taxon>
        <taxon>Lymnaeoidea</taxon>
        <taxon>Planorbidae</taxon>
        <taxon>Biomphalaria</taxon>
    </lineage>
</organism>
<evidence type="ECO:0000256" key="1">
    <source>
        <dbReference type="ARBA" id="ARBA00004141"/>
    </source>
</evidence>
<dbReference type="GO" id="GO:0004930">
    <property type="term" value="F:G protein-coupled receptor activity"/>
    <property type="evidence" value="ECO:0007669"/>
    <property type="project" value="UniProtKB-KW"/>
</dbReference>
<keyword evidence="2 8" id="KW-0812">Transmembrane</keyword>
<dbReference type="EnsemblMetazoa" id="BGLB021535-RA">
    <property type="protein sequence ID" value="BGLB021535-PA"/>
    <property type="gene ID" value="BGLB021535"/>
</dbReference>
<dbReference type="PROSITE" id="PS50262">
    <property type="entry name" value="G_PROTEIN_RECEP_F1_2"/>
    <property type="match status" value="1"/>
</dbReference>
<proteinExistence type="predicted"/>
<feature type="transmembrane region" description="Helical" evidence="8">
    <location>
        <begin position="88"/>
        <end position="109"/>
    </location>
</feature>
<dbReference type="VEuPathDB" id="VectorBase:BGLB021535"/>
<keyword evidence="6" id="KW-0675">Receptor</keyword>
<sequence length="139" mass="15498">MELPVTKFNFSYNQTGVYTGVHFDGNKSSRQEVNGNVSLDLDPLGPPDYMYAYVTLLTSIVFLVGVIGNTLVIQVVIRIRSMRRRMNYFLVCLSVADLLVLLVALPSGLQEFYGKEKWFIGGTLCKYLTAGLTADLGFE</sequence>
<protein>
    <recommendedName>
        <fullName evidence="9">G-protein coupled receptors family 1 profile domain-containing protein</fullName>
    </recommendedName>
</protein>
<evidence type="ECO:0000256" key="2">
    <source>
        <dbReference type="ARBA" id="ARBA00022692"/>
    </source>
</evidence>
<keyword evidence="4" id="KW-0297">G-protein coupled receptor</keyword>
<keyword evidence="3 8" id="KW-1133">Transmembrane helix</keyword>
<evidence type="ECO:0000259" key="9">
    <source>
        <dbReference type="PROSITE" id="PS50262"/>
    </source>
</evidence>
<keyword evidence="7" id="KW-0807">Transducer</keyword>
<dbReference type="Proteomes" id="UP000076420">
    <property type="component" value="Unassembled WGS sequence"/>
</dbReference>
<dbReference type="InterPro" id="IPR017452">
    <property type="entry name" value="GPCR_Rhodpsn_7TM"/>
</dbReference>
<dbReference type="PRINTS" id="PR00237">
    <property type="entry name" value="GPCRRHODOPSN"/>
</dbReference>